<dbReference type="EMBL" id="JBHSCQ010000003">
    <property type="protein sequence ID" value="MFC4264237.1"/>
    <property type="molecule type" value="Genomic_DNA"/>
</dbReference>
<organism evidence="1 2">
    <name type="scientific">Arthrobacter cryoconiti</name>
    <dbReference type="NCBI Taxonomy" id="748907"/>
    <lineage>
        <taxon>Bacteria</taxon>
        <taxon>Bacillati</taxon>
        <taxon>Actinomycetota</taxon>
        <taxon>Actinomycetes</taxon>
        <taxon>Micrococcales</taxon>
        <taxon>Micrococcaceae</taxon>
        <taxon>Arthrobacter</taxon>
    </lineage>
</organism>
<protein>
    <submittedName>
        <fullName evidence="1">Uncharacterized protein</fullName>
    </submittedName>
</protein>
<evidence type="ECO:0000313" key="2">
    <source>
        <dbReference type="Proteomes" id="UP001595773"/>
    </source>
</evidence>
<accession>A0ABV8QVM8</accession>
<reference evidence="2" key="1">
    <citation type="journal article" date="2019" name="Int. J. Syst. Evol. Microbiol.">
        <title>The Global Catalogue of Microorganisms (GCM) 10K type strain sequencing project: providing services to taxonomists for standard genome sequencing and annotation.</title>
        <authorList>
            <consortium name="The Broad Institute Genomics Platform"/>
            <consortium name="The Broad Institute Genome Sequencing Center for Infectious Disease"/>
            <person name="Wu L."/>
            <person name="Ma J."/>
        </authorList>
    </citation>
    <scope>NUCLEOTIDE SEQUENCE [LARGE SCALE GENOMIC DNA]</scope>
    <source>
        <strain evidence="2">CGMCC 1.10698</strain>
    </source>
</reference>
<proteinExistence type="predicted"/>
<sequence length="178" mass="20042">MTLIDRFVREIPQPEAIVDLVEIAVRHPWPKNQAEKDALFNRLGWGHGKKSPANTNDARDIADHFHLEPRDDGPPIFATSRELDGLIESIHVQLRLDSAPPDPQATQCFDAILSQLTDLHGEPTIPWHGQRGLRKMWNVNGIDIDVTYNDSRSSLSIGIQDERFFAEVEAYAQANSAE</sequence>
<evidence type="ECO:0000313" key="1">
    <source>
        <dbReference type="EMBL" id="MFC4264237.1"/>
    </source>
</evidence>
<dbReference type="Proteomes" id="UP001595773">
    <property type="component" value="Unassembled WGS sequence"/>
</dbReference>
<dbReference type="RefSeq" id="WP_230068464.1">
    <property type="nucleotide sequence ID" value="NZ_BAABLL010000002.1"/>
</dbReference>
<comment type="caution">
    <text evidence="1">The sequence shown here is derived from an EMBL/GenBank/DDBJ whole genome shotgun (WGS) entry which is preliminary data.</text>
</comment>
<gene>
    <name evidence="1" type="ORF">ACFOW9_01305</name>
</gene>
<name>A0ABV8QVM8_9MICC</name>
<keyword evidence="2" id="KW-1185">Reference proteome</keyword>